<protein>
    <submittedName>
        <fullName evidence="1">SDA1-domain-containing protein</fullName>
    </submittedName>
</protein>
<comment type="caution">
    <text evidence="1">The sequence shown here is derived from an EMBL/GenBank/DDBJ whole genome shotgun (WGS) entry which is preliminary data.</text>
</comment>
<organism evidence="1 2">
    <name type="scientific">Lentinula aff. lateritia</name>
    <dbReference type="NCBI Taxonomy" id="2804960"/>
    <lineage>
        <taxon>Eukaryota</taxon>
        <taxon>Fungi</taxon>
        <taxon>Dikarya</taxon>
        <taxon>Basidiomycota</taxon>
        <taxon>Agaricomycotina</taxon>
        <taxon>Agaricomycetes</taxon>
        <taxon>Agaricomycetidae</taxon>
        <taxon>Agaricales</taxon>
        <taxon>Marasmiineae</taxon>
        <taxon>Omphalotaceae</taxon>
        <taxon>Lentinula</taxon>
    </lineage>
</organism>
<proteinExistence type="predicted"/>
<dbReference type="Proteomes" id="UP001163835">
    <property type="component" value="Unassembled WGS sequence"/>
</dbReference>
<keyword evidence="2" id="KW-1185">Reference proteome</keyword>
<evidence type="ECO:0000313" key="2">
    <source>
        <dbReference type="Proteomes" id="UP001163835"/>
    </source>
</evidence>
<accession>A0ACC1UBG1</accession>
<reference evidence="1" key="1">
    <citation type="submission" date="2022-09" db="EMBL/GenBank/DDBJ databases">
        <title>A Global Phylogenomic Analysis of the Shiitake Genus Lentinula.</title>
        <authorList>
            <consortium name="DOE Joint Genome Institute"/>
            <person name="Sierra-Patev S."/>
            <person name="Min B."/>
            <person name="Naranjo-Ortiz M."/>
            <person name="Looney B."/>
            <person name="Konkel Z."/>
            <person name="Slot J.C."/>
            <person name="Sakamoto Y."/>
            <person name="Steenwyk J.L."/>
            <person name="Rokas A."/>
            <person name="Carro J."/>
            <person name="Camarero S."/>
            <person name="Ferreira P."/>
            <person name="Molpeceres G."/>
            <person name="Ruiz-Duenas F.J."/>
            <person name="Serrano A."/>
            <person name="Henrissat B."/>
            <person name="Drula E."/>
            <person name="Hughes K.W."/>
            <person name="Mata J.L."/>
            <person name="Ishikawa N.K."/>
            <person name="Vargas-Isla R."/>
            <person name="Ushijima S."/>
            <person name="Smith C.A."/>
            <person name="Ahrendt S."/>
            <person name="Andreopoulos W."/>
            <person name="He G."/>
            <person name="Labutti K."/>
            <person name="Lipzen A."/>
            <person name="Ng V."/>
            <person name="Riley R."/>
            <person name="Sandor L."/>
            <person name="Barry K."/>
            <person name="Martinez A.T."/>
            <person name="Xiao Y."/>
            <person name="Gibbons J.G."/>
            <person name="Terashima K."/>
            <person name="Grigoriev I.V."/>
            <person name="Hibbett D.S."/>
        </authorList>
    </citation>
    <scope>NUCLEOTIDE SEQUENCE</scope>
    <source>
        <strain evidence="1">TMI1499</strain>
    </source>
</reference>
<name>A0ACC1UBG1_9AGAR</name>
<evidence type="ECO:0000313" key="1">
    <source>
        <dbReference type="EMBL" id="KAJ3814295.1"/>
    </source>
</evidence>
<gene>
    <name evidence="1" type="ORF">F5876DRAFT_33225</name>
</gene>
<sequence length="797" mass="90058">MGGRSVLLTSNLPQLQNLIKRDPTSYKDEFLQQWNHYNSIRLIFHLNPDEHAQHFRELVAFIAQVATCYPKETAELPSQISTILLESYGMLSPDTRKALISTMVLLRNKNVITSIELLRTLFPLLPRTTSSSLRSNIRKTILSDIRTANIRAKNHKLNRAIQAMLFGMVENGLDDVANFGNKGKQKEINNGIHFGTSDKTAGRGEDAMWAVILTKELWRKGIWNDVKPVSIVAIGCLHPVLKVQSASIHFFLGDDDEKEDSDEEEEEEVDVRALHHRREINKKSRSGDKKLQKKLNVAKKKKHGKPDTSRSRANFPALQLLNDPQTFAEKLFTILDRYDKRFTLDHKILIMQILARVISAHTLFVMPFYSYIQKWLAPKQLRVPSILVALAQSVHALIPPQTLKPVVLKLANEFVHPGVGSEVIAAGINAITEICRRQPLVMGPRDEDEDDDVDLRPLLNDLIEYRKSKDKTVIAASRGLLHLYRETHPEFLKKRERGKEASINMKTAVARNLPYGHSANAAVDIEGLSLLENHFQQLREEENGHEDADSGDDNNEAGWDGWDIESDSDSEFDSEDGWQDVSSDSDGDIELSDSENENGEQKEQNKNKGKETERQERHDEDRMDIETEEKTETRKFEQDASTLATTKILTPADFKLLSDLQIQAAQKSVDIGGGNRAKRKLAALEAGRKSQNISEDPSASFISENDILGPRKKAKADYAERMTSIQKGREGREKFGSRKGKKTKDAPSSSTNREKARNKPIMMILSSGSVRGKKKASLREKQQKLRAHIEKGKRAKK</sequence>
<dbReference type="EMBL" id="MU794971">
    <property type="protein sequence ID" value="KAJ3814295.1"/>
    <property type="molecule type" value="Genomic_DNA"/>
</dbReference>